<accession>A0ABQ6NG05</accession>
<evidence type="ECO:0000313" key="2">
    <source>
        <dbReference type="EMBL" id="GMK43097.1"/>
    </source>
</evidence>
<evidence type="ECO:0000259" key="1">
    <source>
        <dbReference type="Pfam" id="PF13625"/>
    </source>
</evidence>
<comment type="caution">
    <text evidence="2">The sequence shown here is derived from an EMBL/GenBank/DDBJ whole genome shotgun (WGS) entry which is preliminary data.</text>
</comment>
<organism evidence="2 3">
    <name type="scientific">Paenibacillus glycanilyticus</name>
    <dbReference type="NCBI Taxonomy" id="126569"/>
    <lineage>
        <taxon>Bacteria</taxon>
        <taxon>Bacillati</taxon>
        <taxon>Bacillota</taxon>
        <taxon>Bacilli</taxon>
        <taxon>Bacillales</taxon>
        <taxon>Paenibacillaceae</taxon>
        <taxon>Paenibacillus</taxon>
    </lineage>
</organism>
<dbReference type="Proteomes" id="UP001285921">
    <property type="component" value="Unassembled WGS sequence"/>
</dbReference>
<proteinExistence type="predicted"/>
<reference evidence="2 3" key="1">
    <citation type="submission" date="2023-05" db="EMBL/GenBank/DDBJ databases">
        <title>Draft genome of Paenibacillus sp. CCS26.</title>
        <authorList>
            <person name="Akita H."/>
            <person name="Shinto Y."/>
            <person name="Kimura Z."/>
        </authorList>
    </citation>
    <scope>NUCLEOTIDE SEQUENCE [LARGE SCALE GENOMIC DNA]</scope>
    <source>
        <strain evidence="2 3">CCS26</strain>
    </source>
</reference>
<dbReference type="InterPro" id="IPR032830">
    <property type="entry name" value="XPB/Ssl2_N"/>
</dbReference>
<dbReference type="EMBL" id="BTCL01000001">
    <property type="protein sequence ID" value="GMK43097.1"/>
    <property type="molecule type" value="Genomic_DNA"/>
</dbReference>
<gene>
    <name evidence="2" type="ORF">PghCCS26_02240</name>
</gene>
<feature type="domain" description="Helicase XPB/Ssl2 N-terminal" evidence="1">
    <location>
        <begin position="358"/>
        <end position="441"/>
    </location>
</feature>
<dbReference type="Pfam" id="PF13625">
    <property type="entry name" value="Helicase_C_3"/>
    <property type="match status" value="1"/>
</dbReference>
<name>A0ABQ6NG05_9BACL</name>
<evidence type="ECO:0000313" key="3">
    <source>
        <dbReference type="Proteomes" id="UP001285921"/>
    </source>
</evidence>
<dbReference type="RefSeq" id="WP_317978511.1">
    <property type="nucleotide sequence ID" value="NZ_BTCL01000001.1"/>
</dbReference>
<protein>
    <recommendedName>
        <fullName evidence="1">Helicase XPB/Ssl2 N-terminal domain-containing protein</fullName>
    </recommendedName>
</protein>
<sequence length="588" mass="67124">MFVQQWSEKLTSPVKQQYMMSPLWTGASERGLHWEEAVIDRLSIEEAVDRMDEATTAVLRAFYNCFGAGPVSEERLFSLRERFSGAEFRYGMIQLQNAGIIFALRQGWGERLYAMPSDCFMQWHPYLFPLAPLPAANKLSEIWEQRQEETALKPLGRQLLAVWAELARSGLGLTSKGILPKKTTSRLTLAVSITDEDLLQAGWQQEDTDPYNPAVNFVLKLTGQLGLLAVEDKQLKWQEDTLAAWFSEEELKREALLFHWCLDELLKKKPAMWHVMALLTRLEPGAWYSEAAIAAQLPLLDMKGMEWEESRSACLNLLRGLGWMEFARAGDQRMLRWTMMPSSLDYRQRPQARYEPIMIEPNGDLLVPPGCSYRVRWELELVADRKSDELLSVWQLTRSSIERAMTHGRSLASVINFLQSASGGVPIPPLLETSLADWGKQTAAVVKQPSDAYPELPLEPRPEESGFALRSSGRAFAGCELMNHEDFRIERFLPELERVPINWMRQLRSYHHSTRLEILERALSWQAPVQLRMNESIVAFVPARLERSGSNWTVTGLLREAETHREVCLSPEMWEGMKLVAPGVSGFV</sequence>
<keyword evidence="3" id="KW-1185">Reference proteome</keyword>